<keyword evidence="2" id="KW-0150">Chloroplast</keyword>
<dbReference type="InterPro" id="IPR004860">
    <property type="entry name" value="LAGLIDADG_dom"/>
</dbReference>
<geneLocation type="chloroplast" evidence="2"/>
<dbReference type="PANTHER" id="PTHR36181">
    <property type="entry name" value="INTRON-ENCODED ENDONUCLEASE AI3-RELATED"/>
    <property type="match status" value="1"/>
</dbReference>
<name>A0A1W6EHN8_9CHLO</name>
<keyword evidence="2" id="KW-0540">Nuclease</keyword>
<feature type="domain" description="Homing endonuclease LAGLIDADG" evidence="1">
    <location>
        <begin position="85"/>
        <end position="182"/>
    </location>
</feature>
<dbReference type="Gene3D" id="3.10.28.10">
    <property type="entry name" value="Homing endonucleases"/>
    <property type="match status" value="2"/>
</dbReference>
<dbReference type="InterPro" id="IPR027434">
    <property type="entry name" value="Homing_endonucl"/>
</dbReference>
<protein>
    <submittedName>
        <fullName evidence="2">Putative LAGLIDADG homing endonuclease</fullName>
    </submittedName>
</protein>
<sequence length="350" mass="41325">MKDLQKKNSFHHAFRRRPQLFPYGKKQGWQTKQPTKSLVLSAGKILNGPSETTSKTSSFDFTDFYKYGQAEHVAHIPKEFLEWFVGFFEGDGSLSSFATLDKRDGRRGTRLRVEIGQKEKNILQLIQKTFGFGNLRIDRRKNTIYWRWTVDSQQAIERIAFLLSGNLILPKRQKQFLDWIEAGQRKGMFKSFNRFKPWTSKISLQDSWLSGFIDAEGCFYAHYTDPKLPKTKGQLKQKITLTQKDIEGGERKIFQEIIVLFNSKQKIYIFSNLNNPSVFVRIELTALHTQKVMIDYLTKYKLKTIKHISFCKWNFIYKYRQTKIYQSEKTLKKIRRLVSSLNIYSKNLYE</sequence>
<organism evidence="2">
    <name type="scientific">Hazenia capsulata</name>
    <dbReference type="NCBI Taxonomy" id="2202518"/>
    <lineage>
        <taxon>Eukaryota</taxon>
        <taxon>Viridiplantae</taxon>
        <taxon>Chlorophyta</taxon>
        <taxon>core chlorophytes</taxon>
        <taxon>Ulvophyceae</taxon>
        <taxon>OUU clade</taxon>
        <taxon>Ulotrichales</taxon>
        <taxon>Hazeniaceae</taxon>
        <taxon>Hazenia</taxon>
    </lineage>
</organism>
<dbReference type="EMBL" id="KY407661">
    <property type="protein sequence ID" value="ARK14893.1"/>
    <property type="molecule type" value="Genomic_DNA"/>
</dbReference>
<feature type="domain" description="Homing endonuclease LAGLIDADG" evidence="1">
    <location>
        <begin position="209"/>
        <end position="316"/>
    </location>
</feature>
<keyword evidence="2" id="KW-0255">Endonuclease</keyword>
<proteinExistence type="predicted"/>
<dbReference type="RefSeq" id="YP_009367879.1">
    <property type="nucleotide sequence ID" value="NC_034714.1"/>
</dbReference>
<accession>A0A1W6EHN8</accession>
<dbReference type="InterPro" id="IPR051289">
    <property type="entry name" value="LAGLIDADG_Endonuclease"/>
</dbReference>
<dbReference type="GeneID" id="32884473"/>
<dbReference type="GO" id="GO:0005739">
    <property type="term" value="C:mitochondrion"/>
    <property type="evidence" value="ECO:0007669"/>
    <property type="project" value="UniProtKB-ARBA"/>
</dbReference>
<dbReference type="GO" id="GO:0004519">
    <property type="term" value="F:endonuclease activity"/>
    <property type="evidence" value="ECO:0007669"/>
    <property type="project" value="UniProtKB-KW"/>
</dbReference>
<keyword evidence="2" id="KW-0934">Plastid</keyword>
<dbReference type="Pfam" id="PF00961">
    <property type="entry name" value="LAGLIDADG_1"/>
    <property type="match status" value="2"/>
</dbReference>
<dbReference type="PANTHER" id="PTHR36181:SF4">
    <property type="entry name" value="LAGLIDADG ENDONUCLEASE"/>
    <property type="match status" value="1"/>
</dbReference>
<dbReference type="AlphaFoldDB" id="A0A1W6EHN8"/>
<gene>
    <name evidence="2" type="primary">orf350</name>
</gene>
<evidence type="ECO:0000313" key="2">
    <source>
        <dbReference type="EMBL" id="ARK14893.1"/>
    </source>
</evidence>
<dbReference type="SUPFAM" id="SSF55608">
    <property type="entry name" value="Homing endonucleases"/>
    <property type="match status" value="2"/>
</dbReference>
<evidence type="ECO:0000259" key="1">
    <source>
        <dbReference type="Pfam" id="PF00961"/>
    </source>
</evidence>
<keyword evidence="2" id="KW-0378">Hydrolase</keyword>
<reference evidence="2" key="1">
    <citation type="journal article" date="2017" name="Sci. Rep.">
        <title>Divergent copies of the large inverted repeat in the chloroplast genomes of ulvophycean green algae.</title>
        <authorList>
            <person name="Turmel M."/>
            <person name="Otis C."/>
            <person name="Lemieux C."/>
        </authorList>
    </citation>
    <scope>NUCLEOTIDE SEQUENCE</scope>
</reference>